<organism evidence="1">
    <name type="scientific">marine sediment metagenome</name>
    <dbReference type="NCBI Taxonomy" id="412755"/>
    <lineage>
        <taxon>unclassified sequences</taxon>
        <taxon>metagenomes</taxon>
        <taxon>ecological metagenomes</taxon>
    </lineage>
</organism>
<sequence>MTIFYIDLQTAGKGFAQFYQECRESIRFIRGVPVEILQTPSSELEVRFENISEGKVERETFDLVTLSVGIAPRKDSWDLARILGINLADYGFFDTKEPFNSAETNVEGILLAGTCQGPKDIPDSIAHGIAAAERVMEVLEKCQ</sequence>
<dbReference type="SUPFAM" id="SSF51905">
    <property type="entry name" value="FAD/NAD(P)-binding domain"/>
    <property type="match status" value="1"/>
</dbReference>
<name>X1MYS5_9ZZZZ</name>
<dbReference type="InterPro" id="IPR036188">
    <property type="entry name" value="FAD/NAD-bd_sf"/>
</dbReference>
<protein>
    <submittedName>
        <fullName evidence="1">Uncharacterized protein</fullName>
    </submittedName>
</protein>
<comment type="caution">
    <text evidence="1">The sequence shown here is derived from an EMBL/GenBank/DDBJ whole genome shotgun (WGS) entry which is preliminary data.</text>
</comment>
<dbReference type="EMBL" id="BARV01006340">
    <property type="protein sequence ID" value="GAI11489.1"/>
    <property type="molecule type" value="Genomic_DNA"/>
</dbReference>
<dbReference type="Gene3D" id="3.50.50.60">
    <property type="entry name" value="FAD/NAD(P)-binding domain"/>
    <property type="match status" value="2"/>
</dbReference>
<gene>
    <name evidence="1" type="ORF">S06H3_12984</name>
</gene>
<accession>X1MYS5</accession>
<proteinExistence type="predicted"/>
<evidence type="ECO:0000313" key="1">
    <source>
        <dbReference type="EMBL" id="GAI11489.1"/>
    </source>
</evidence>
<dbReference type="AlphaFoldDB" id="X1MYS5"/>
<reference evidence="1" key="1">
    <citation type="journal article" date="2014" name="Front. Microbiol.">
        <title>High frequency of phylogenetically diverse reductive dehalogenase-homologous genes in deep subseafloor sedimentary metagenomes.</title>
        <authorList>
            <person name="Kawai M."/>
            <person name="Futagami T."/>
            <person name="Toyoda A."/>
            <person name="Takaki Y."/>
            <person name="Nishi S."/>
            <person name="Hori S."/>
            <person name="Arai W."/>
            <person name="Tsubouchi T."/>
            <person name="Morono Y."/>
            <person name="Uchiyama I."/>
            <person name="Ito T."/>
            <person name="Fujiyama A."/>
            <person name="Inagaki F."/>
            <person name="Takami H."/>
        </authorList>
    </citation>
    <scope>NUCLEOTIDE SEQUENCE</scope>
    <source>
        <strain evidence="1">Expedition CK06-06</strain>
    </source>
</reference>